<organism evidence="1 2">
    <name type="scientific">Oncorhynchus mykiss</name>
    <name type="common">Rainbow trout</name>
    <name type="synonym">Salmo gairdneri</name>
    <dbReference type="NCBI Taxonomy" id="8022"/>
    <lineage>
        <taxon>Eukaryota</taxon>
        <taxon>Metazoa</taxon>
        <taxon>Chordata</taxon>
        <taxon>Craniata</taxon>
        <taxon>Vertebrata</taxon>
        <taxon>Euteleostomi</taxon>
        <taxon>Actinopterygii</taxon>
        <taxon>Neopterygii</taxon>
        <taxon>Teleostei</taxon>
        <taxon>Protacanthopterygii</taxon>
        <taxon>Salmoniformes</taxon>
        <taxon>Salmonidae</taxon>
        <taxon>Salmoninae</taxon>
        <taxon>Oncorhynchus</taxon>
    </lineage>
</organism>
<sequence>MCLQSAKNDNHRKPQQILQTNQNQGISIFLDVSFPVCTHHDSKLSLEEFQSYFADSILTMEQMQELFYSIDMQQTDNLDMDKLSGNYP</sequence>
<dbReference type="EMBL" id="FR904705">
    <property type="protein sequence ID" value="CDQ70226.1"/>
    <property type="molecule type" value="Genomic_DNA"/>
</dbReference>
<dbReference type="PaxDb" id="8022-A0A060WSX7"/>
<dbReference type="STRING" id="8022.A0A060WSX7"/>
<evidence type="ECO:0000313" key="2">
    <source>
        <dbReference type="Proteomes" id="UP000193380"/>
    </source>
</evidence>
<dbReference type="GO" id="GO:0000137">
    <property type="term" value="C:Golgi cis cisterna"/>
    <property type="evidence" value="ECO:0007669"/>
    <property type="project" value="TreeGrafter"/>
</dbReference>
<dbReference type="GO" id="GO:0005783">
    <property type="term" value="C:endoplasmic reticulum"/>
    <property type="evidence" value="ECO:0007669"/>
    <property type="project" value="TreeGrafter"/>
</dbReference>
<dbReference type="InterPro" id="IPR011992">
    <property type="entry name" value="EF-hand-dom_pair"/>
</dbReference>
<gene>
    <name evidence="1" type="ORF">GSONMT00029157001</name>
</gene>
<dbReference type="PANTHER" id="PTHR12178">
    <property type="entry name" value="EF-HAND DOMAIN-CONTAINING PROTEIN"/>
    <property type="match status" value="1"/>
</dbReference>
<name>A0A060WSX7_ONCMY</name>
<dbReference type="Proteomes" id="UP000193380">
    <property type="component" value="Unassembled WGS sequence"/>
</dbReference>
<dbReference type="InterPro" id="IPR039862">
    <property type="entry name" value="NECAB1/2/3"/>
</dbReference>
<reference evidence="1" key="1">
    <citation type="journal article" date="2014" name="Nat. Commun.">
        <title>The rainbow trout genome provides novel insights into evolution after whole-genome duplication in vertebrates.</title>
        <authorList>
            <person name="Berthelot C."/>
            <person name="Brunet F."/>
            <person name="Chalopin D."/>
            <person name="Juanchich A."/>
            <person name="Bernard M."/>
            <person name="Noel B."/>
            <person name="Bento P."/>
            <person name="Da Silva C."/>
            <person name="Labadie K."/>
            <person name="Alberti A."/>
            <person name="Aury J.M."/>
            <person name="Louis A."/>
            <person name="Dehais P."/>
            <person name="Bardou P."/>
            <person name="Montfort J."/>
            <person name="Klopp C."/>
            <person name="Cabau C."/>
            <person name="Gaspin C."/>
            <person name="Thorgaard G.H."/>
            <person name="Boussaha M."/>
            <person name="Quillet E."/>
            <person name="Guyomard R."/>
            <person name="Galiana D."/>
            <person name="Bobe J."/>
            <person name="Volff J.N."/>
            <person name="Genet C."/>
            <person name="Wincker P."/>
            <person name="Jaillon O."/>
            <person name="Roest Crollius H."/>
            <person name="Guiguen Y."/>
        </authorList>
    </citation>
    <scope>NUCLEOTIDE SEQUENCE [LARGE SCALE GENOMIC DNA]</scope>
</reference>
<evidence type="ECO:0000313" key="1">
    <source>
        <dbReference type="EMBL" id="CDQ70226.1"/>
    </source>
</evidence>
<evidence type="ECO:0008006" key="3">
    <source>
        <dbReference type="Google" id="ProtNLM"/>
    </source>
</evidence>
<dbReference type="GO" id="GO:0042984">
    <property type="term" value="P:regulation of amyloid precursor protein biosynthetic process"/>
    <property type="evidence" value="ECO:0007669"/>
    <property type="project" value="TreeGrafter"/>
</dbReference>
<accession>A0A060WSX7</accession>
<dbReference type="PANTHER" id="PTHR12178:SF3">
    <property type="entry name" value="N-TERMINAL EF-HAND CALCIUM-BINDING PROTEIN 3"/>
    <property type="match status" value="1"/>
</dbReference>
<protein>
    <recommendedName>
        <fullName evidence="3">EF-hand domain-containing protein</fullName>
    </recommendedName>
</protein>
<dbReference type="SUPFAM" id="SSF47473">
    <property type="entry name" value="EF-hand"/>
    <property type="match status" value="1"/>
</dbReference>
<dbReference type="AlphaFoldDB" id="A0A060WSX7"/>
<reference evidence="1" key="2">
    <citation type="submission" date="2014-03" db="EMBL/GenBank/DDBJ databases">
        <authorList>
            <person name="Genoscope - CEA"/>
        </authorList>
    </citation>
    <scope>NUCLEOTIDE SEQUENCE</scope>
</reference>
<proteinExistence type="predicted"/>